<dbReference type="SUPFAM" id="SSF53067">
    <property type="entry name" value="Actin-like ATPase domain"/>
    <property type="match status" value="2"/>
</dbReference>
<feature type="region of interest" description="Disordered" evidence="2">
    <location>
        <begin position="463"/>
        <end position="493"/>
    </location>
</feature>
<dbReference type="Proteomes" id="UP000327013">
    <property type="component" value="Unassembled WGS sequence"/>
</dbReference>
<dbReference type="FunFam" id="3.30.420.40:FF:000201">
    <property type="entry name" value="Actin-related protein 8"/>
    <property type="match status" value="1"/>
</dbReference>
<dbReference type="SMART" id="SM00268">
    <property type="entry name" value="ACTIN"/>
    <property type="match status" value="1"/>
</dbReference>
<dbReference type="FunFam" id="3.30.420.40:FF:000232">
    <property type="entry name" value="Actin-related protein 8"/>
    <property type="match status" value="1"/>
</dbReference>
<dbReference type="InterPro" id="IPR043129">
    <property type="entry name" value="ATPase_NBD"/>
</dbReference>
<name>A0A5N6KR46_9ROSI</name>
<accession>A0A5N6KR46</accession>
<gene>
    <name evidence="3" type="ORF">FH972_021859</name>
</gene>
<evidence type="ECO:0000313" key="4">
    <source>
        <dbReference type="Proteomes" id="UP000327013"/>
    </source>
</evidence>
<evidence type="ECO:0000256" key="1">
    <source>
        <dbReference type="RuleBase" id="RU000487"/>
    </source>
</evidence>
<comment type="caution">
    <text evidence="3">The sequence shown here is derived from an EMBL/GenBank/DDBJ whole genome shotgun (WGS) entry which is preliminary data.</text>
</comment>
<comment type="similarity">
    <text evidence="1">Belongs to the actin family.</text>
</comment>
<feature type="region of interest" description="Disordered" evidence="2">
    <location>
        <begin position="361"/>
        <end position="435"/>
    </location>
</feature>
<organism evidence="3 4">
    <name type="scientific">Carpinus fangiana</name>
    <dbReference type="NCBI Taxonomy" id="176857"/>
    <lineage>
        <taxon>Eukaryota</taxon>
        <taxon>Viridiplantae</taxon>
        <taxon>Streptophyta</taxon>
        <taxon>Embryophyta</taxon>
        <taxon>Tracheophyta</taxon>
        <taxon>Spermatophyta</taxon>
        <taxon>Magnoliopsida</taxon>
        <taxon>eudicotyledons</taxon>
        <taxon>Gunneridae</taxon>
        <taxon>Pentapetalae</taxon>
        <taxon>rosids</taxon>
        <taxon>fabids</taxon>
        <taxon>Fagales</taxon>
        <taxon>Betulaceae</taxon>
        <taxon>Carpinus</taxon>
    </lineage>
</organism>
<proteinExistence type="inferred from homology"/>
<evidence type="ECO:0008006" key="5">
    <source>
        <dbReference type="Google" id="ProtNLM"/>
    </source>
</evidence>
<evidence type="ECO:0000313" key="3">
    <source>
        <dbReference type="EMBL" id="KAB8338919.1"/>
    </source>
</evidence>
<dbReference type="Gene3D" id="3.30.420.40">
    <property type="match status" value="3"/>
</dbReference>
<evidence type="ECO:0000256" key="2">
    <source>
        <dbReference type="SAM" id="MobiDB-lite"/>
    </source>
</evidence>
<protein>
    <recommendedName>
        <fullName evidence="5">Actin-related protein 8</fullName>
    </recommendedName>
</protein>
<dbReference type="Gene3D" id="3.30.420.580">
    <property type="match status" value="1"/>
</dbReference>
<sequence length="1087" mass="119465">MPRDSRRSTGFGRRGLLIPKLTIFPGGAAETQQARQILVACGFTLDQQHPGYAGPRLKHAQLQGTRVQPWVLLYRHHSTLLRCSDLVTNDAAEGGKGTYHEPVHALADAAPVDSRACHDAPIPISNAESRSSSSFSMAASSSDAVCSRSISVESITKMTAAVLAARGAAYPDVEVEVLVCDGFHVEPDGGDCCDHFADLDASRSAAEACRVRSLRTSPNIKIRISFLAHSRRPRMPERLEMEPPMTGDIRMRERGAAGRAGERAGGTSKKHYQTETPMQGLGASVAPAAWTRAVQRVKHRCGSQANLLQKVAHAPPDDLRHLTCHRNKISPGLVVISAGRGLLYILRARTELSLCCDTRSQPKCQARRAPVPAAKNEENRNRMAKAARDRDRRLAQKQEDGEDVDMDADETMAGEGEETSAETDDDQNGSKTIVIHPGSQNLRIGLASDILPKTVPMVIARRADQSEAESAAEPRPKRRRISESSTRDPNRAFSDEFSTLYKGMTVELKDRMRRKGKRIVPNCREVVINFNKKSVPEDITEHNDTHGIDWTEVPAEAPPYYTSQAALRLPDDSKPRYKLYWPFKYGAFNEEDYDNKDQILRDFTVIIEEAIKSQLGITQKKDWSQYECVYVVPDLYERNYVTTALDLLIREFGFARVCFIQESLSASFAAGYPTCCIVDVGAQKTSICCVDEGMCIDNSRINLRYGGADITETFMKMMLADSFPYGQINMNRRHDFLLAEELKQKCLTLSVHDVAVQQYECHLRRFKKSTEHYIFKAYDEVILAPMAFFRPELLDNDGKLEGRRSLISRSYDLYDGSPNDPLSTAQLQVLSTSAVTGSPPPAVNSADAQVKALNAERVAAKLAAALANPSPSTPQPGNANGNMSPDEPIKGEGDGANTPQLVRDASPSAAGEALKPDGTKPVDKEDPLDALCEEADVRDRTLPIAPLHAAIALSIEHAARGDERKMRDFLGGIIPVGGGTQIPGFKEFLEEELGDASTAGFGSAWSATSDRSAPGVPDAASLMGTLTRLRKEIMVAPPPREIDPQVLVWKGASVFGKLRGTNDSWISPMEYDRLGSRLLAYKCMWGW</sequence>
<dbReference type="PANTHER" id="PTHR11937">
    <property type="entry name" value="ACTIN"/>
    <property type="match status" value="1"/>
</dbReference>
<dbReference type="AlphaFoldDB" id="A0A5N6KR46"/>
<dbReference type="CDD" id="cd10206">
    <property type="entry name" value="ASKHA_NBD_Arp8-like"/>
    <property type="match status" value="1"/>
</dbReference>
<dbReference type="OrthoDB" id="5572108at2759"/>
<dbReference type="InterPro" id="IPR004000">
    <property type="entry name" value="Actin"/>
</dbReference>
<dbReference type="Pfam" id="PF00022">
    <property type="entry name" value="Actin"/>
    <property type="match status" value="2"/>
</dbReference>
<feature type="compositionally biased region" description="Basic and acidic residues" evidence="2">
    <location>
        <begin position="481"/>
        <end position="493"/>
    </location>
</feature>
<feature type="compositionally biased region" description="Basic and acidic residues" evidence="2">
    <location>
        <begin position="375"/>
        <end position="399"/>
    </location>
</feature>
<dbReference type="Gene3D" id="3.90.640.10">
    <property type="entry name" value="Actin, Chain A, domain 4"/>
    <property type="match status" value="1"/>
</dbReference>
<reference evidence="3 4" key="1">
    <citation type="submission" date="2019-06" db="EMBL/GenBank/DDBJ databases">
        <title>A chromosomal-level reference genome of Carpinus fangiana (Coryloideae, Betulaceae).</title>
        <authorList>
            <person name="Yang X."/>
            <person name="Wang Z."/>
            <person name="Zhang L."/>
            <person name="Hao G."/>
            <person name="Liu J."/>
            <person name="Yang Y."/>
        </authorList>
    </citation>
    <scope>NUCLEOTIDE SEQUENCE [LARGE SCALE GENOMIC DNA]</scope>
    <source>
        <strain evidence="3">Cfa_2016G</strain>
        <tissue evidence="3">Leaf</tissue>
    </source>
</reference>
<feature type="region of interest" description="Disordered" evidence="2">
    <location>
        <begin position="254"/>
        <end position="274"/>
    </location>
</feature>
<feature type="compositionally biased region" description="Basic and acidic residues" evidence="2">
    <location>
        <begin position="914"/>
        <end position="925"/>
    </location>
</feature>
<feature type="region of interest" description="Disordered" evidence="2">
    <location>
        <begin position="867"/>
        <end position="925"/>
    </location>
</feature>
<feature type="compositionally biased region" description="Acidic residues" evidence="2">
    <location>
        <begin position="400"/>
        <end position="427"/>
    </location>
</feature>
<keyword evidence="4" id="KW-1185">Reference proteome</keyword>
<dbReference type="EMBL" id="VIBQ01000010">
    <property type="protein sequence ID" value="KAB8338919.1"/>
    <property type="molecule type" value="Genomic_DNA"/>
</dbReference>